<organism evidence="1 2">
    <name type="scientific">Helianthus annuus</name>
    <name type="common">Common sunflower</name>
    <dbReference type="NCBI Taxonomy" id="4232"/>
    <lineage>
        <taxon>Eukaryota</taxon>
        <taxon>Viridiplantae</taxon>
        <taxon>Streptophyta</taxon>
        <taxon>Embryophyta</taxon>
        <taxon>Tracheophyta</taxon>
        <taxon>Spermatophyta</taxon>
        <taxon>Magnoliopsida</taxon>
        <taxon>eudicotyledons</taxon>
        <taxon>Gunneridae</taxon>
        <taxon>Pentapetalae</taxon>
        <taxon>asterids</taxon>
        <taxon>campanulids</taxon>
        <taxon>Asterales</taxon>
        <taxon>Asteraceae</taxon>
        <taxon>Asteroideae</taxon>
        <taxon>Heliantheae alliance</taxon>
        <taxon>Heliantheae</taxon>
        <taxon>Helianthus</taxon>
    </lineage>
</organism>
<protein>
    <submittedName>
        <fullName evidence="1">Uncharacterized protein</fullName>
    </submittedName>
</protein>
<proteinExistence type="predicted"/>
<dbReference type="AlphaFoldDB" id="A0A251URE0"/>
<reference evidence="2" key="1">
    <citation type="journal article" date="2017" name="Nature">
        <title>The sunflower genome provides insights into oil metabolism, flowering and Asterid evolution.</title>
        <authorList>
            <person name="Badouin H."/>
            <person name="Gouzy J."/>
            <person name="Grassa C.J."/>
            <person name="Murat F."/>
            <person name="Staton S.E."/>
            <person name="Cottret L."/>
            <person name="Lelandais-Briere C."/>
            <person name="Owens G.L."/>
            <person name="Carrere S."/>
            <person name="Mayjonade B."/>
            <person name="Legrand L."/>
            <person name="Gill N."/>
            <person name="Kane N.C."/>
            <person name="Bowers J.E."/>
            <person name="Hubner S."/>
            <person name="Bellec A."/>
            <person name="Berard A."/>
            <person name="Berges H."/>
            <person name="Blanchet N."/>
            <person name="Boniface M.C."/>
            <person name="Brunel D."/>
            <person name="Catrice O."/>
            <person name="Chaidir N."/>
            <person name="Claudel C."/>
            <person name="Donnadieu C."/>
            <person name="Faraut T."/>
            <person name="Fievet G."/>
            <person name="Helmstetter N."/>
            <person name="King M."/>
            <person name="Knapp S.J."/>
            <person name="Lai Z."/>
            <person name="Le Paslier M.C."/>
            <person name="Lippi Y."/>
            <person name="Lorenzon L."/>
            <person name="Mandel J.R."/>
            <person name="Marage G."/>
            <person name="Marchand G."/>
            <person name="Marquand E."/>
            <person name="Bret-Mestries E."/>
            <person name="Morien E."/>
            <person name="Nambeesan S."/>
            <person name="Nguyen T."/>
            <person name="Pegot-Espagnet P."/>
            <person name="Pouilly N."/>
            <person name="Raftis F."/>
            <person name="Sallet E."/>
            <person name="Schiex T."/>
            <person name="Thomas J."/>
            <person name="Vandecasteele C."/>
            <person name="Vares D."/>
            <person name="Vear F."/>
            <person name="Vautrin S."/>
            <person name="Crespi M."/>
            <person name="Mangin B."/>
            <person name="Burke J.M."/>
            <person name="Salse J."/>
            <person name="Munos S."/>
            <person name="Vincourt P."/>
            <person name="Rieseberg L.H."/>
            <person name="Langlade N.B."/>
        </authorList>
    </citation>
    <scope>NUCLEOTIDE SEQUENCE [LARGE SCALE GENOMIC DNA]</scope>
    <source>
        <strain evidence="2">cv. SF193</strain>
    </source>
</reference>
<name>A0A251URE0_HELAN</name>
<evidence type="ECO:0000313" key="2">
    <source>
        <dbReference type="Proteomes" id="UP000215914"/>
    </source>
</evidence>
<evidence type="ECO:0000313" key="1">
    <source>
        <dbReference type="EMBL" id="OTG25416.1"/>
    </source>
</evidence>
<accession>A0A251URE0</accession>
<dbReference type="Proteomes" id="UP000215914">
    <property type="component" value="Chromosome 5"/>
</dbReference>
<dbReference type="EMBL" id="CM007894">
    <property type="protein sequence ID" value="OTG25416.1"/>
    <property type="molecule type" value="Genomic_DNA"/>
</dbReference>
<sequence length="60" mass="7790">MSNYRCHRHYHHDGNLRLFHHRYYRYHHDGNLLHIYLMDRTYLVQVYLTMEIHRRWCFSL</sequence>
<keyword evidence="2" id="KW-1185">Reference proteome</keyword>
<dbReference type="InParanoid" id="A0A251URE0"/>
<gene>
    <name evidence="1" type="ORF">HannXRQ_Chr05g0147431</name>
</gene>